<evidence type="ECO:0000313" key="2">
    <source>
        <dbReference type="Proteomes" id="UP001631969"/>
    </source>
</evidence>
<accession>A0ACC7P279</accession>
<proteinExistence type="predicted"/>
<keyword evidence="2" id="KW-1185">Reference proteome</keyword>
<reference evidence="1" key="1">
    <citation type="submission" date="2024-12" db="EMBL/GenBank/DDBJ databases">
        <authorList>
            <person name="Wu N."/>
        </authorList>
    </citation>
    <scope>NUCLEOTIDE SEQUENCE</scope>
    <source>
        <strain evidence="1">P15</strain>
    </source>
</reference>
<dbReference type="EMBL" id="JBJURJ010000013">
    <property type="protein sequence ID" value="MFM9330416.1"/>
    <property type="molecule type" value="Genomic_DNA"/>
</dbReference>
<organism evidence="1 2">
    <name type="scientific">Paenibacillus mesotrionivorans</name>
    <dbReference type="NCBI Taxonomy" id="3160968"/>
    <lineage>
        <taxon>Bacteria</taxon>
        <taxon>Bacillati</taxon>
        <taxon>Bacillota</taxon>
        <taxon>Bacilli</taxon>
        <taxon>Bacillales</taxon>
        <taxon>Paenibacillaceae</taxon>
        <taxon>Paenibacillus</taxon>
    </lineage>
</organism>
<comment type="caution">
    <text evidence="1">The sequence shown here is derived from an EMBL/GenBank/DDBJ whole genome shotgun (WGS) entry which is preliminary data.</text>
</comment>
<dbReference type="Proteomes" id="UP001631969">
    <property type="component" value="Unassembled WGS sequence"/>
</dbReference>
<gene>
    <name evidence="1" type="ORF">ACI1P1_19125</name>
</gene>
<sequence length="179" mass="20726">MSIFKRIGSIMRSNKEVPAAPSRNPYEDSQVGDIVNVDLEQYVVTGKVIYFDRGYAPHRFAYYIQSGRKISCLLVEKGRSYECFLCDFLEGSLSDPQDVPNRLDIDGDSEFQLDHQRTDLTRVEGNTDFRNGDDLMFWRYYGISGNTDEYFFLQWQDGRFIAMRGEQTSAAQVKFMSSR</sequence>
<evidence type="ECO:0000313" key="1">
    <source>
        <dbReference type="EMBL" id="MFM9330416.1"/>
    </source>
</evidence>
<name>A0ACC7P279_9BACL</name>
<protein>
    <submittedName>
        <fullName evidence="1">DUF4178 domain-containing protein</fullName>
    </submittedName>
</protein>